<dbReference type="Gene3D" id="1.20.120.450">
    <property type="entry name" value="dinb family like domain"/>
    <property type="match status" value="1"/>
</dbReference>
<dbReference type="Pfam" id="PF12867">
    <property type="entry name" value="DinB_2"/>
    <property type="match status" value="1"/>
</dbReference>
<dbReference type="InterPro" id="IPR024775">
    <property type="entry name" value="DinB-like"/>
</dbReference>
<dbReference type="SUPFAM" id="SSF109854">
    <property type="entry name" value="DinB/YfiT-like putative metalloenzymes"/>
    <property type="match status" value="1"/>
</dbReference>
<dbReference type="InterPro" id="IPR034660">
    <property type="entry name" value="DinB/YfiT-like"/>
</dbReference>
<dbReference type="EMBL" id="CP000383">
    <property type="protein sequence ID" value="ABG59125.1"/>
    <property type="molecule type" value="Genomic_DNA"/>
</dbReference>
<accession>A0A6N4SRY4</accession>
<keyword evidence="3" id="KW-1185">Reference proteome</keyword>
<sequence length="167" mass="18670">MTHQELLAQLTHTTDELMHLLTPLSENQLNAVPFEGSWTPGQLGDHLYKSYGIAAILNGKTEATARPVEEKIGPIRELFLNVDVKMQSPEFIVPGTGPFDKTILLSGLNKRINGIKDFIHTGEDLTRTCLDFELPNAGKLTRTEWIQFMTVHTVRHVNQLKKIVAGV</sequence>
<protein>
    <recommendedName>
        <fullName evidence="1">DinB-like domain-containing protein</fullName>
    </recommendedName>
</protein>
<feature type="domain" description="DinB-like" evidence="1">
    <location>
        <begin position="9"/>
        <end position="160"/>
    </location>
</feature>
<name>A0A6N4SRY4_CYTH3</name>
<dbReference type="OrthoDB" id="679284at2"/>
<reference evidence="2 3" key="1">
    <citation type="journal article" date="2007" name="Appl. Environ. Microbiol.">
        <title>Genome sequence of the cellulolytic gliding bacterium Cytophaga hutchinsonii.</title>
        <authorList>
            <person name="Xie G."/>
            <person name="Bruce D.C."/>
            <person name="Challacombe J.F."/>
            <person name="Chertkov O."/>
            <person name="Detter J.C."/>
            <person name="Gilna P."/>
            <person name="Han C.S."/>
            <person name="Lucas S."/>
            <person name="Misra M."/>
            <person name="Myers G.L."/>
            <person name="Richardson P."/>
            <person name="Tapia R."/>
            <person name="Thayer N."/>
            <person name="Thompson L.S."/>
            <person name="Brettin T.S."/>
            <person name="Henrissat B."/>
            <person name="Wilson D.B."/>
            <person name="McBride M.J."/>
        </authorList>
    </citation>
    <scope>NUCLEOTIDE SEQUENCE [LARGE SCALE GENOMIC DNA]</scope>
    <source>
        <strain evidence="3">ATCC 33406 / DSM 1761 / CIP 103989 / NBRC 15051 / NCIMB 9469 / D465</strain>
    </source>
</reference>
<dbReference type="RefSeq" id="WP_011585242.1">
    <property type="nucleotide sequence ID" value="NC_008255.1"/>
</dbReference>
<evidence type="ECO:0000313" key="3">
    <source>
        <dbReference type="Proteomes" id="UP000001822"/>
    </source>
</evidence>
<dbReference type="Proteomes" id="UP000001822">
    <property type="component" value="Chromosome"/>
</dbReference>
<dbReference type="KEGG" id="chu:CHU_1859"/>
<evidence type="ECO:0000313" key="2">
    <source>
        <dbReference type="EMBL" id="ABG59125.1"/>
    </source>
</evidence>
<evidence type="ECO:0000259" key="1">
    <source>
        <dbReference type="Pfam" id="PF12867"/>
    </source>
</evidence>
<dbReference type="AlphaFoldDB" id="A0A6N4SRY4"/>
<gene>
    <name evidence="2" type="ordered locus">CHU_1859</name>
</gene>
<proteinExistence type="predicted"/>
<organism evidence="2 3">
    <name type="scientific">Cytophaga hutchinsonii (strain ATCC 33406 / DSM 1761 / CIP 103989 / NBRC 15051 / NCIMB 9469 / D465)</name>
    <dbReference type="NCBI Taxonomy" id="269798"/>
    <lineage>
        <taxon>Bacteria</taxon>
        <taxon>Pseudomonadati</taxon>
        <taxon>Bacteroidota</taxon>
        <taxon>Cytophagia</taxon>
        <taxon>Cytophagales</taxon>
        <taxon>Cytophagaceae</taxon>
        <taxon>Cytophaga</taxon>
    </lineage>
</organism>